<gene>
    <name evidence="2" type="ORF">BOO71_0000709</name>
</gene>
<dbReference type="AlphaFoldDB" id="A0A1U7P4X6"/>
<protein>
    <submittedName>
        <fullName evidence="2">Uncharacterized protein</fullName>
    </submittedName>
</protein>
<keyword evidence="1" id="KW-1133">Transmembrane helix</keyword>
<accession>A0A1U7P4X6</accession>
<evidence type="ECO:0000256" key="1">
    <source>
        <dbReference type="SAM" id="Phobius"/>
    </source>
</evidence>
<proteinExistence type="predicted"/>
<evidence type="ECO:0000313" key="2">
    <source>
        <dbReference type="EMBL" id="OLV20227.1"/>
    </source>
</evidence>
<sequence length="164" mass="17744">MLVFFVALGVYLAVLAALTLLILNGRIQSESEAVAVSALVCAPALLVFLIFYSTSPILWTLDHEWRYKEFGAAYALATVVTALLTASLIERPEVFSLVVAVLALAATALPSLRRFLVRIARSFKVVVAAGLLFLGPGTQGFAQTLRQSTGLPFSLVRLETHKDH</sequence>
<organism evidence="2 3">
    <name type="scientific">Deinococcus marmoris</name>
    <dbReference type="NCBI Taxonomy" id="249408"/>
    <lineage>
        <taxon>Bacteria</taxon>
        <taxon>Thermotogati</taxon>
        <taxon>Deinococcota</taxon>
        <taxon>Deinococci</taxon>
        <taxon>Deinococcales</taxon>
        <taxon>Deinococcaceae</taxon>
        <taxon>Deinococcus</taxon>
    </lineage>
</organism>
<dbReference type="Proteomes" id="UP000186607">
    <property type="component" value="Unassembled WGS sequence"/>
</dbReference>
<feature type="transmembrane region" description="Helical" evidence="1">
    <location>
        <begin position="71"/>
        <end position="89"/>
    </location>
</feature>
<evidence type="ECO:0000313" key="3">
    <source>
        <dbReference type="Proteomes" id="UP000186607"/>
    </source>
</evidence>
<keyword evidence="1" id="KW-0812">Transmembrane</keyword>
<keyword evidence="3" id="KW-1185">Reference proteome</keyword>
<feature type="transmembrane region" description="Helical" evidence="1">
    <location>
        <begin position="95"/>
        <end position="112"/>
    </location>
</feature>
<comment type="caution">
    <text evidence="2">The sequence shown here is derived from an EMBL/GenBank/DDBJ whole genome shotgun (WGS) entry which is preliminary data.</text>
</comment>
<feature type="transmembrane region" description="Helical" evidence="1">
    <location>
        <begin position="35"/>
        <end position="59"/>
    </location>
</feature>
<dbReference type="EMBL" id="MSTI01000007">
    <property type="protein sequence ID" value="OLV20227.1"/>
    <property type="molecule type" value="Genomic_DNA"/>
</dbReference>
<reference evidence="2 3" key="1">
    <citation type="submission" date="2017-01" db="EMBL/GenBank/DDBJ databases">
        <title>Genome Analysis of Deinococcus marmoris KOPRI26562.</title>
        <authorList>
            <person name="Kim J.H."/>
            <person name="Oh H.-M."/>
        </authorList>
    </citation>
    <scope>NUCLEOTIDE SEQUENCE [LARGE SCALE GENOMIC DNA]</scope>
    <source>
        <strain evidence="2 3">KOPRI26562</strain>
    </source>
</reference>
<keyword evidence="1" id="KW-0472">Membrane</keyword>
<name>A0A1U7P4X6_9DEIO</name>